<keyword evidence="2" id="KW-1185">Reference proteome</keyword>
<evidence type="ECO:0000313" key="1">
    <source>
        <dbReference type="EMBL" id="KAF9604831.1"/>
    </source>
</evidence>
<gene>
    <name evidence="1" type="ORF">IFM89_010372</name>
</gene>
<sequence>MPKENSLLQEIGQFRRNEEMKKPKNKRVSSLRKGSEDGMLPFIPGMGNAAKSISMEAFALTFSAKEILLLLASDDPLRAFPPNLSAY</sequence>
<comment type="caution">
    <text evidence="1">The sequence shown here is derived from an EMBL/GenBank/DDBJ whole genome shotgun (WGS) entry which is preliminary data.</text>
</comment>
<accession>A0A835HSA2</accession>
<dbReference type="Proteomes" id="UP000631114">
    <property type="component" value="Unassembled WGS sequence"/>
</dbReference>
<organism evidence="1 2">
    <name type="scientific">Coptis chinensis</name>
    <dbReference type="NCBI Taxonomy" id="261450"/>
    <lineage>
        <taxon>Eukaryota</taxon>
        <taxon>Viridiplantae</taxon>
        <taxon>Streptophyta</taxon>
        <taxon>Embryophyta</taxon>
        <taxon>Tracheophyta</taxon>
        <taxon>Spermatophyta</taxon>
        <taxon>Magnoliopsida</taxon>
        <taxon>Ranunculales</taxon>
        <taxon>Ranunculaceae</taxon>
        <taxon>Coptidoideae</taxon>
        <taxon>Coptis</taxon>
    </lineage>
</organism>
<dbReference type="AlphaFoldDB" id="A0A835HSA2"/>
<name>A0A835HSA2_9MAGN</name>
<evidence type="ECO:0000313" key="2">
    <source>
        <dbReference type="Proteomes" id="UP000631114"/>
    </source>
</evidence>
<proteinExistence type="predicted"/>
<protein>
    <submittedName>
        <fullName evidence="1">Uncharacterized protein</fullName>
    </submittedName>
</protein>
<reference evidence="1 2" key="1">
    <citation type="submission" date="2020-10" db="EMBL/GenBank/DDBJ databases">
        <title>The Coptis chinensis genome and diversification of protoberbering-type alkaloids.</title>
        <authorList>
            <person name="Wang B."/>
            <person name="Shu S."/>
            <person name="Song C."/>
            <person name="Liu Y."/>
        </authorList>
    </citation>
    <scope>NUCLEOTIDE SEQUENCE [LARGE SCALE GENOMIC DNA]</scope>
    <source>
        <strain evidence="1">HL-2020</strain>
        <tissue evidence="1">Leaf</tissue>
    </source>
</reference>
<dbReference type="EMBL" id="JADFTS010000005">
    <property type="protein sequence ID" value="KAF9604831.1"/>
    <property type="molecule type" value="Genomic_DNA"/>
</dbReference>